<keyword evidence="1" id="KW-0732">Signal</keyword>
<reference evidence="2 3" key="1">
    <citation type="submission" date="2020-08" db="EMBL/GenBank/DDBJ databases">
        <title>Winogradskyella ouciana sp. nov., isolated from the hadal seawater of the Mariana Trench.</title>
        <authorList>
            <person name="He X."/>
        </authorList>
    </citation>
    <scope>NUCLEOTIDE SEQUENCE [LARGE SCALE GENOMIC DNA]</scope>
    <source>
        <strain evidence="2 3">KCTC 22026</strain>
    </source>
</reference>
<dbReference type="Proteomes" id="UP000607435">
    <property type="component" value="Unassembled WGS sequence"/>
</dbReference>
<feature type="chain" id="PRO_5045517905" evidence="1">
    <location>
        <begin position="30"/>
        <end position="178"/>
    </location>
</feature>
<evidence type="ECO:0000313" key="2">
    <source>
        <dbReference type="EMBL" id="MBC3846875.1"/>
    </source>
</evidence>
<proteinExistence type="predicted"/>
<dbReference type="EMBL" id="JACOME010000002">
    <property type="protein sequence ID" value="MBC3846875.1"/>
    <property type="molecule type" value="Genomic_DNA"/>
</dbReference>
<dbReference type="SUPFAM" id="SSF54427">
    <property type="entry name" value="NTF2-like"/>
    <property type="match status" value="1"/>
</dbReference>
<feature type="signal peptide" evidence="1">
    <location>
        <begin position="1"/>
        <end position="29"/>
    </location>
</feature>
<protein>
    <submittedName>
        <fullName evidence="2">DUF4440 domain-containing protein</fullName>
    </submittedName>
</protein>
<evidence type="ECO:0000313" key="3">
    <source>
        <dbReference type="Proteomes" id="UP000607435"/>
    </source>
</evidence>
<organism evidence="2 3">
    <name type="scientific">Winogradskyella echinorum</name>
    <dbReference type="NCBI Taxonomy" id="538189"/>
    <lineage>
        <taxon>Bacteria</taxon>
        <taxon>Pseudomonadati</taxon>
        <taxon>Bacteroidota</taxon>
        <taxon>Flavobacteriia</taxon>
        <taxon>Flavobacteriales</taxon>
        <taxon>Flavobacteriaceae</taxon>
        <taxon>Winogradskyella</taxon>
    </lineage>
</organism>
<evidence type="ECO:0000256" key="1">
    <source>
        <dbReference type="SAM" id="SignalP"/>
    </source>
</evidence>
<name>A0ABR6Y3Q1_9FLAO</name>
<comment type="caution">
    <text evidence="2">The sequence shown here is derived from an EMBL/GenBank/DDBJ whole genome shotgun (WGS) entry which is preliminary data.</text>
</comment>
<gene>
    <name evidence="2" type="ORF">H6H04_10830</name>
</gene>
<accession>A0ABR6Y3Q1</accession>
<keyword evidence="3" id="KW-1185">Reference proteome</keyword>
<dbReference type="RefSeq" id="WP_186845975.1">
    <property type="nucleotide sequence ID" value="NZ_JACOME010000002.1"/>
</dbReference>
<sequence length="178" mass="20421">MNQSKINQSIKSLLLCITGFLMASGIASAQVDKNSELFKTLKAKDSILFKIGFNKCEVEKSAALMYDDLEFYHDKGGVTNSKDEFVKNMKNGLCRENNPEKVYRFLVEESLDVFPMFKNGKLYGALQNGKHFFSTDQSMTYKKSDNYALFSHLWIIENNEWKLKRVISYNHTAKEAGK</sequence>
<dbReference type="InterPro" id="IPR032710">
    <property type="entry name" value="NTF2-like_dom_sf"/>
</dbReference>